<evidence type="ECO:0000313" key="3">
    <source>
        <dbReference type="EMBL" id="RKD31918.1"/>
    </source>
</evidence>
<dbReference type="EMBL" id="MCIA01000015">
    <property type="protein sequence ID" value="RKD31918.1"/>
    <property type="molecule type" value="Genomic_DNA"/>
</dbReference>
<evidence type="ECO:0008006" key="5">
    <source>
        <dbReference type="Google" id="ProtNLM"/>
    </source>
</evidence>
<evidence type="ECO:0000259" key="2">
    <source>
        <dbReference type="Pfam" id="PF09860"/>
    </source>
</evidence>
<name>A0A419T3F4_9FIRM</name>
<gene>
    <name evidence="3" type="ORF">BET01_18775</name>
</gene>
<reference evidence="3 4" key="1">
    <citation type="submission" date="2016-08" db="EMBL/GenBank/DDBJ databases">
        <title>A new outlook on sporulation: Clostridium algidixylanolyticum.</title>
        <authorList>
            <person name="Poppleton D.I."/>
            <person name="Gribaldo S."/>
        </authorList>
    </citation>
    <scope>NUCLEOTIDE SEQUENCE [LARGE SCALE GENOMIC DNA]</scope>
    <source>
        <strain evidence="3 4">SPL73</strain>
    </source>
</reference>
<dbReference type="InterPro" id="IPR016032">
    <property type="entry name" value="Sig_transdc_resp-reg_C-effctor"/>
</dbReference>
<dbReference type="Pfam" id="PF00196">
    <property type="entry name" value="GerE"/>
    <property type="match status" value="1"/>
</dbReference>
<dbReference type="GO" id="GO:0006355">
    <property type="term" value="P:regulation of DNA-templated transcription"/>
    <property type="evidence" value="ECO:0007669"/>
    <property type="project" value="InterPro"/>
</dbReference>
<protein>
    <recommendedName>
        <fullName evidence="5">Transcriptional regulator</fullName>
    </recommendedName>
</protein>
<feature type="domain" description="HTH luxR-type" evidence="1">
    <location>
        <begin position="86"/>
        <end position="120"/>
    </location>
</feature>
<dbReference type="SUPFAM" id="SSF46894">
    <property type="entry name" value="C-terminal effector domain of the bipartite response regulators"/>
    <property type="match status" value="1"/>
</dbReference>
<sequence>MKEFEERKSLWEATQDELIKGFYEDCNCVYCLICKETYIKGEIYLYENHFYDAYKMIEIHSKDKHGSMLDYLLSLNCKFLGISSAQQFILKLMADGKSDKEISEEKGISCSTVRNHRYKMHEYEKQAKLFLGTMELFKNKEKSMKLEDSTIKFYDAHKTATMIDDRYNVTVEEKKKIIEKYLDQDGIIKQMPAKEKAKIIILREIANNFTPGIHYKEIEINNTLKKIHTDFPYIRRLLIEYGFLDRTDSCSEYWIKE</sequence>
<accession>A0A419T3F4</accession>
<dbReference type="AlphaFoldDB" id="A0A419T3F4"/>
<dbReference type="Pfam" id="PF09860">
    <property type="entry name" value="DUF2087"/>
    <property type="match status" value="1"/>
</dbReference>
<comment type="caution">
    <text evidence="3">The sequence shown here is derived from an EMBL/GenBank/DDBJ whole genome shotgun (WGS) entry which is preliminary data.</text>
</comment>
<feature type="domain" description="DUF2087" evidence="2">
    <location>
        <begin position="188"/>
        <end position="254"/>
    </location>
</feature>
<organism evidence="3 4">
    <name type="scientific">Lacrimispora algidixylanolytica</name>
    <dbReference type="NCBI Taxonomy" id="94868"/>
    <lineage>
        <taxon>Bacteria</taxon>
        <taxon>Bacillati</taxon>
        <taxon>Bacillota</taxon>
        <taxon>Clostridia</taxon>
        <taxon>Lachnospirales</taxon>
        <taxon>Lachnospiraceae</taxon>
        <taxon>Lacrimispora</taxon>
    </lineage>
</organism>
<proteinExistence type="predicted"/>
<evidence type="ECO:0000313" key="4">
    <source>
        <dbReference type="Proteomes" id="UP000284277"/>
    </source>
</evidence>
<evidence type="ECO:0000259" key="1">
    <source>
        <dbReference type="Pfam" id="PF00196"/>
    </source>
</evidence>
<dbReference type="InterPro" id="IPR036388">
    <property type="entry name" value="WH-like_DNA-bd_sf"/>
</dbReference>
<dbReference type="InterPro" id="IPR018656">
    <property type="entry name" value="DUF2087"/>
</dbReference>
<dbReference type="OrthoDB" id="9789954at2"/>
<dbReference type="Gene3D" id="1.10.10.10">
    <property type="entry name" value="Winged helix-like DNA-binding domain superfamily/Winged helix DNA-binding domain"/>
    <property type="match status" value="1"/>
</dbReference>
<dbReference type="GO" id="GO:0003677">
    <property type="term" value="F:DNA binding"/>
    <property type="evidence" value="ECO:0007669"/>
    <property type="project" value="InterPro"/>
</dbReference>
<dbReference type="InterPro" id="IPR000792">
    <property type="entry name" value="Tscrpt_reg_LuxR_C"/>
</dbReference>
<keyword evidence="4" id="KW-1185">Reference proteome</keyword>
<dbReference type="Proteomes" id="UP000284277">
    <property type="component" value="Unassembled WGS sequence"/>
</dbReference>